<dbReference type="InterPro" id="IPR029526">
    <property type="entry name" value="PGBD"/>
</dbReference>
<feature type="region of interest" description="Disordered" evidence="1">
    <location>
        <begin position="1"/>
        <end position="69"/>
    </location>
</feature>
<dbReference type="PANTHER" id="PTHR46599">
    <property type="entry name" value="PIGGYBAC TRANSPOSABLE ELEMENT-DERIVED PROTEIN 4"/>
    <property type="match status" value="1"/>
</dbReference>
<evidence type="ECO:0000256" key="1">
    <source>
        <dbReference type="SAM" id="MobiDB-lite"/>
    </source>
</evidence>
<feature type="compositionally biased region" description="Acidic residues" evidence="1">
    <location>
        <begin position="43"/>
        <end position="53"/>
    </location>
</feature>
<dbReference type="EMBL" id="CAJHNH020006634">
    <property type="protein sequence ID" value="CAG5133940.1"/>
    <property type="molecule type" value="Genomic_DNA"/>
</dbReference>
<sequence>MSDDETQTCNRDDSDSASDCGAESDDSWLSRDAPVDNIATESSDSDDGIDEAGDVGTSVDRSGRGTRDQNISTAENVVWKWRKAAENELVEIDNLPPYQEQQGVMSDTTGFLPINFFKIFFPDTAIDLITREVNRYGENHLSQYTGSAKYKKLTWDNTDAVEISAFIGLHIGMGMCCKPAVSDYWSKNFWLNETAYSRAMSRNRYQLLHRNLHFNNNDVRNERGQPGYDPLFKLRPLLDIILPTYRENYTPGCELSIDESMVRFKGRIYFKQQYLPAKPTKWGFKLFVLTDAKTQYCLKLEIYTGKANNEGCVGTTSTLVKRLLDGYEFKGHILYCDSFYSSPALFQELKEMQIGACGTVSERRKHFPEMLKKKQLKLKKADNPVFCVTEDKSMLAVTWHDTKRVNLISTVHSNDVMDKTVRKRGAPEGRIINKPVLAEKYNQSMGGVDHFGQLAANYPYPHRSYKWYLPLYHFLVETALVNGHISYNTVNSTKKITAKKFRQDVSLALIGPAVLRHNVIPSRPQVTTSRLTERHFIEKYEKPKYKPDCKVCKAAGKRSQTCMYCPDCNTPLCLTPCFKLYHTVEDYQRSRQRLLQSSTATASTSVNE</sequence>
<comment type="caution">
    <text evidence="4">The sequence shown here is derived from an EMBL/GenBank/DDBJ whole genome shotgun (WGS) entry which is preliminary data.</text>
</comment>
<dbReference type="OrthoDB" id="9985837at2759"/>
<organism evidence="4 5">
    <name type="scientific">Candidula unifasciata</name>
    <dbReference type="NCBI Taxonomy" id="100452"/>
    <lineage>
        <taxon>Eukaryota</taxon>
        <taxon>Metazoa</taxon>
        <taxon>Spiralia</taxon>
        <taxon>Lophotrochozoa</taxon>
        <taxon>Mollusca</taxon>
        <taxon>Gastropoda</taxon>
        <taxon>Heterobranchia</taxon>
        <taxon>Euthyneura</taxon>
        <taxon>Panpulmonata</taxon>
        <taxon>Eupulmonata</taxon>
        <taxon>Stylommatophora</taxon>
        <taxon>Helicina</taxon>
        <taxon>Helicoidea</taxon>
        <taxon>Geomitridae</taxon>
        <taxon>Candidula</taxon>
    </lineage>
</organism>
<evidence type="ECO:0008006" key="6">
    <source>
        <dbReference type="Google" id="ProtNLM"/>
    </source>
</evidence>
<evidence type="ECO:0000313" key="4">
    <source>
        <dbReference type="EMBL" id="CAG5133940.1"/>
    </source>
</evidence>
<dbReference type="Pfam" id="PF13842">
    <property type="entry name" value="zf-Tnp_2"/>
    <property type="match status" value="1"/>
</dbReference>
<name>A0A8S4A0U8_9EUPU</name>
<evidence type="ECO:0000259" key="2">
    <source>
        <dbReference type="Pfam" id="PF13842"/>
    </source>
</evidence>
<proteinExistence type="predicted"/>
<keyword evidence="5" id="KW-1185">Reference proteome</keyword>
<reference evidence="4" key="1">
    <citation type="submission" date="2021-04" db="EMBL/GenBank/DDBJ databases">
        <authorList>
            <consortium name="Molecular Ecology Group"/>
        </authorList>
    </citation>
    <scope>NUCLEOTIDE SEQUENCE</scope>
</reference>
<dbReference type="AlphaFoldDB" id="A0A8S4A0U8"/>
<feature type="domain" description="PiggyBac transposable element-derived protein" evidence="3">
    <location>
        <begin position="113"/>
        <end position="484"/>
    </location>
</feature>
<gene>
    <name evidence="4" type="ORF">CUNI_LOCUS19498</name>
</gene>
<evidence type="ECO:0000313" key="5">
    <source>
        <dbReference type="Proteomes" id="UP000678393"/>
    </source>
</evidence>
<evidence type="ECO:0000259" key="3">
    <source>
        <dbReference type="Pfam" id="PF13843"/>
    </source>
</evidence>
<dbReference type="Proteomes" id="UP000678393">
    <property type="component" value="Unassembled WGS sequence"/>
</dbReference>
<dbReference type="InterPro" id="IPR032718">
    <property type="entry name" value="PGBD4_Znf_C"/>
</dbReference>
<dbReference type="PANTHER" id="PTHR46599:SF3">
    <property type="entry name" value="PIGGYBAC TRANSPOSABLE ELEMENT-DERIVED PROTEIN 4"/>
    <property type="match status" value="1"/>
</dbReference>
<dbReference type="Pfam" id="PF13843">
    <property type="entry name" value="DDE_Tnp_1_7"/>
    <property type="match status" value="1"/>
</dbReference>
<protein>
    <recommendedName>
        <fullName evidence="6">PiggyBac transposable element-derived protein domain-containing protein</fullName>
    </recommendedName>
</protein>
<accession>A0A8S4A0U8</accession>
<feature type="domain" description="PiggyBac transposable element-derived protein 4 C-terminal zinc-finger" evidence="2">
    <location>
        <begin position="533"/>
        <end position="582"/>
    </location>
</feature>